<proteinExistence type="predicted"/>
<name>A0A0R3PLH9_ANGCS</name>
<dbReference type="EMBL" id="UYYA01003883">
    <property type="protein sequence ID" value="VDM57203.1"/>
    <property type="molecule type" value="Genomic_DNA"/>
</dbReference>
<evidence type="ECO:0000313" key="3">
    <source>
        <dbReference type="WBParaSite" id="ACOC_0000561701-mRNA-1"/>
    </source>
</evidence>
<dbReference type="Proteomes" id="UP000267027">
    <property type="component" value="Unassembled WGS sequence"/>
</dbReference>
<sequence>MHSSNLRNLSHLRDPEEYTLITKHKWAAHIIRRADDGWPKRTVKCIPRERKRRFGRPPKRWTDVFVANGTYSLMGTISGLRNGHRECHHIRSRPPPWMIMVR</sequence>
<dbReference type="AlphaFoldDB" id="A0A0R3PLH9"/>
<dbReference type="WBParaSite" id="ACOC_0000561701-mRNA-1">
    <property type="protein sequence ID" value="ACOC_0000561701-mRNA-1"/>
    <property type="gene ID" value="ACOC_0000561701"/>
</dbReference>
<reference evidence="1 2" key="2">
    <citation type="submission" date="2018-11" db="EMBL/GenBank/DDBJ databases">
        <authorList>
            <consortium name="Pathogen Informatics"/>
        </authorList>
    </citation>
    <scope>NUCLEOTIDE SEQUENCE [LARGE SCALE GENOMIC DNA]</scope>
    <source>
        <strain evidence="1 2">Costa Rica</strain>
    </source>
</reference>
<reference evidence="3" key="1">
    <citation type="submission" date="2017-02" db="UniProtKB">
        <authorList>
            <consortium name="WormBaseParasite"/>
        </authorList>
    </citation>
    <scope>IDENTIFICATION</scope>
</reference>
<accession>A0A0R3PLH9</accession>
<keyword evidence="2" id="KW-1185">Reference proteome</keyword>
<evidence type="ECO:0000313" key="2">
    <source>
        <dbReference type="Proteomes" id="UP000267027"/>
    </source>
</evidence>
<evidence type="ECO:0000313" key="1">
    <source>
        <dbReference type="EMBL" id="VDM57203.1"/>
    </source>
</evidence>
<organism evidence="3">
    <name type="scientific">Angiostrongylus costaricensis</name>
    <name type="common">Nematode worm</name>
    <dbReference type="NCBI Taxonomy" id="334426"/>
    <lineage>
        <taxon>Eukaryota</taxon>
        <taxon>Metazoa</taxon>
        <taxon>Ecdysozoa</taxon>
        <taxon>Nematoda</taxon>
        <taxon>Chromadorea</taxon>
        <taxon>Rhabditida</taxon>
        <taxon>Rhabditina</taxon>
        <taxon>Rhabditomorpha</taxon>
        <taxon>Strongyloidea</taxon>
        <taxon>Metastrongylidae</taxon>
        <taxon>Angiostrongylus</taxon>
    </lineage>
</organism>
<protein>
    <submittedName>
        <fullName evidence="3">Transposase</fullName>
    </submittedName>
</protein>
<gene>
    <name evidence="1" type="ORF">ACOC_LOCUS5618</name>
</gene>